<organism evidence="1 2">
    <name type="scientific">Rhipicephalus sanguineus</name>
    <name type="common">Brown dog tick</name>
    <name type="synonym">Ixodes sanguineus</name>
    <dbReference type="NCBI Taxonomy" id="34632"/>
    <lineage>
        <taxon>Eukaryota</taxon>
        <taxon>Metazoa</taxon>
        <taxon>Ecdysozoa</taxon>
        <taxon>Arthropoda</taxon>
        <taxon>Chelicerata</taxon>
        <taxon>Arachnida</taxon>
        <taxon>Acari</taxon>
        <taxon>Parasitiformes</taxon>
        <taxon>Ixodida</taxon>
        <taxon>Ixodoidea</taxon>
        <taxon>Ixodidae</taxon>
        <taxon>Rhipicephalinae</taxon>
        <taxon>Rhipicephalus</taxon>
        <taxon>Rhipicephalus</taxon>
    </lineage>
</organism>
<dbReference type="InterPro" id="IPR004245">
    <property type="entry name" value="DUF229"/>
</dbReference>
<reference evidence="1" key="1">
    <citation type="journal article" date="2020" name="Cell">
        <title>Large-Scale Comparative Analyses of Tick Genomes Elucidate Their Genetic Diversity and Vector Capacities.</title>
        <authorList>
            <consortium name="Tick Genome and Microbiome Consortium (TIGMIC)"/>
            <person name="Jia N."/>
            <person name="Wang J."/>
            <person name="Shi W."/>
            <person name="Du L."/>
            <person name="Sun Y."/>
            <person name="Zhan W."/>
            <person name="Jiang J.F."/>
            <person name="Wang Q."/>
            <person name="Zhang B."/>
            <person name="Ji P."/>
            <person name="Bell-Sakyi L."/>
            <person name="Cui X.M."/>
            <person name="Yuan T.T."/>
            <person name="Jiang B.G."/>
            <person name="Yang W.F."/>
            <person name="Lam T.T."/>
            <person name="Chang Q.C."/>
            <person name="Ding S.J."/>
            <person name="Wang X.J."/>
            <person name="Zhu J.G."/>
            <person name="Ruan X.D."/>
            <person name="Zhao L."/>
            <person name="Wei J.T."/>
            <person name="Ye R.Z."/>
            <person name="Que T.C."/>
            <person name="Du C.H."/>
            <person name="Zhou Y.H."/>
            <person name="Cheng J.X."/>
            <person name="Dai P.F."/>
            <person name="Guo W.B."/>
            <person name="Han X.H."/>
            <person name="Huang E.J."/>
            <person name="Li L.F."/>
            <person name="Wei W."/>
            <person name="Gao Y.C."/>
            <person name="Liu J.Z."/>
            <person name="Shao H.Z."/>
            <person name="Wang X."/>
            <person name="Wang C.C."/>
            <person name="Yang T.C."/>
            <person name="Huo Q.B."/>
            <person name="Li W."/>
            <person name="Chen H.Y."/>
            <person name="Chen S.E."/>
            <person name="Zhou L.G."/>
            <person name="Ni X.B."/>
            <person name="Tian J.H."/>
            <person name="Sheng Y."/>
            <person name="Liu T."/>
            <person name="Pan Y.S."/>
            <person name="Xia L.Y."/>
            <person name="Li J."/>
            <person name="Zhao F."/>
            <person name="Cao W.C."/>
        </authorList>
    </citation>
    <scope>NUCLEOTIDE SEQUENCE</scope>
    <source>
        <strain evidence="1">Rsan-2018</strain>
    </source>
</reference>
<dbReference type="PANTHER" id="PTHR10974">
    <property type="entry name" value="FI08016P-RELATED"/>
    <property type="match status" value="1"/>
</dbReference>
<dbReference type="Pfam" id="PF02995">
    <property type="entry name" value="DUF229"/>
    <property type="match status" value="2"/>
</dbReference>
<proteinExistence type="predicted"/>
<evidence type="ECO:0000313" key="1">
    <source>
        <dbReference type="EMBL" id="KAH7943946.1"/>
    </source>
</evidence>
<keyword evidence="2" id="KW-1185">Reference proteome</keyword>
<dbReference type="GO" id="GO:0005615">
    <property type="term" value="C:extracellular space"/>
    <property type="evidence" value="ECO:0007669"/>
    <property type="project" value="TreeGrafter"/>
</dbReference>
<reference evidence="1" key="2">
    <citation type="submission" date="2021-09" db="EMBL/GenBank/DDBJ databases">
        <authorList>
            <person name="Jia N."/>
            <person name="Wang J."/>
            <person name="Shi W."/>
            <person name="Du L."/>
            <person name="Sun Y."/>
            <person name="Zhan W."/>
            <person name="Jiang J."/>
            <person name="Wang Q."/>
            <person name="Zhang B."/>
            <person name="Ji P."/>
            <person name="Sakyi L.B."/>
            <person name="Cui X."/>
            <person name="Yuan T."/>
            <person name="Jiang B."/>
            <person name="Yang W."/>
            <person name="Lam T.T.-Y."/>
            <person name="Chang Q."/>
            <person name="Ding S."/>
            <person name="Wang X."/>
            <person name="Zhu J."/>
            <person name="Ruan X."/>
            <person name="Zhao L."/>
            <person name="Wei J."/>
            <person name="Que T."/>
            <person name="Du C."/>
            <person name="Cheng J."/>
            <person name="Dai P."/>
            <person name="Han X."/>
            <person name="Huang E."/>
            <person name="Gao Y."/>
            <person name="Liu J."/>
            <person name="Shao H."/>
            <person name="Ye R."/>
            <person name="Li L."/>
            <person name="Wei W."/>
            <person name="Wang X."/>
            <person name="Wang C."/>
            <person name="Huo Q."/>
            <person name="Li W."/>
            <person name="Guo W."/>
            <person name="Chen H."/>
            <person name="Chen S."/>
            <person name="Zhou L."/>
            <person name="Zhou L."/>
            <person name="Ni X."/>
            <person name="Tian J."/>
            <person name="Zhou Y."/>
            <person name="Sheng Y."/>
            <person name="Liu T."/>
            <person name="Pan Y."/>
            <person name="Xia L."/>
            <person name="Li J."/>
            <person name="Zhao F."/>
            <person name="Cao W."/>
        </authorList>
    </citation>
    <scope>NUCLEOTIDE SEQUENCE</scope>
    <source>
        <strain evidence="1">Rsan-2018</strain>
        <tissue evidence="1">Larvae</tissue>
    </source>
</reference>
<dbReference type="Proteomes" id="UP000821837">
    <property type="component" value="Unassembled WGS sequence"/>
</dbReference>
<evidence type="ECO:0000313" key="2">
    <source>
        <dbReference type="Proteomes" id="UP000821837"/>
    </source>
</evidence>
<comment type="caution">
    <text evidence="1">The sequence shown here is derived from an EMBL/GenBank/DDBJ whole genome shotgun (WGS) entry which is preliminary data.</text>
</comment>
<accession>A0A9D4SSL6</accession>
<dbReference type="EMBL" id="JABSTV010001253">
    <property type="protein sequence ID" value="KAH7943946.1"/>
    <property type="molecule type" value="Genomic_DNA"/>
</dbReference>
<protein>
    <submittedName>
        <fullName evidence="1">Uncharacterized protein</fullName>
    </submittedName>
</protein>
<dbReference type="AlphaFoldDB" id="A0A9D4SSL6"/>
<sequence>MQLNADHGIPMFSYVWLSDVPHSNDHALLVLDDPVHELIRDMQERRAFENTALVLLSDHGARFGSNHATVIGRQEDKTPGLSLLGHVPPERNCSDAFVPVEFCECVAAGVHLDLQSNLVQSFATFLVEYVNRLNEANFPAMCVR</sequence>
<gene>
    <name evidence="1" type="ORF">HPB52_013724</name>
</gene>
<dbReference type="PANTHER" id="PTHR10974:SF1">
    <property type="entry name" value="FI08016P-RELATED"/>
    <property type="match status" value="1"/>
</dbReference>
<dbReference type="Gene3D" id="3.40.720.10">
    <property type="entry name" value="Alkaline Phosphatase, subunit A"/>
    <property type="match status" value="1"/>
</dbReference>
<dbReference type="InterPro" id="IPR017850">
    <property type="entry name" value="Alkaline_phosphatase_core_sf"/>
</dbReference>
<name>A0A9D4SSL6_RHISA</name>
<dbReference type="SUPFAM" id="SSF53649">
    <property type="entry name" value="Alkaline phosphatase-like"/>
    <property type="match status" value="1"/>
</dbReference>
<dbReference type="VEuPathDB" id="VectorBase:RSAN_043522"/>